<name>A0A5C4NCD1_9RHOB</name>
<dbReference type="Gene3D" id="3.30.70.1560">
    <property type="entry name" value="Alpha-L RNA-binding motif"/>
    <property type="match status" value="1"/>
</dbReference>
<feature type="compositionally biased region" description="Basic and acidic residues" evidence="7">
    <location>
        <begin position="527"/>
        <end position="571"/>
    </location>
</feature>
<dbReference type="NCBIfam" id="TIGR00093">
    <property type="entry name" value="pseudouridine synthase"/>
    <property type="match status" value="1"/>
</dbReference>
<comment type="catalytic activity">
    <reaction evidence="1">
        <text>a uridine in RNA = a pseudouridine in RNA</text>
        <dbReference type="Rhea" id="RHEA:48348"/>
        <dbReference type="Rhea" id="RHEA-COMP:12068"/>
        <dbReference type="Rhea" id="RHEA-COMP:12069"/>
        <dbReference type="ChEBI" id="CHEBI:65314"/>
        <dbReference type="ChEBI" id="CHEBI:65315"/>
    </reaction>
</comment>
<dbReference type="InterPro" id="IPR018496">
    <property type="entry name" value="PsdUridine_synth_RsuA/RluB_CS"/>
</dbReference>
<dbReference type="FunFam" id="3.10.290.10:FF:000003">
    <property type="entry name" value="Pseudouridine synthase"/>
    <property type="match status" value="1"/>
</dbReference>
<accession>A0A5C4NCD1</accession>
<comment type="similarity">
    <text evidence="2 6">Belongs to the pseudouridine synthase RsuA family.</text>
</comment>
<dbReference type="PROSITE" id="PS50889">
    <property type="entry name" value="S4"/>
    <property type="match status" value="1"/>
</dbReference>
<feature type="region of interest" description="Disordered" evidence="7">
    <location>
        <begin position="244"/>
        <end position="625"/>
    </location>
</feature>
<dbReference type="InterPro" id="IPR020094">
    <property type="entry name" value="TruA/RsuA/RluB/E/F_N"/>
</dbReference>
<keyword evidence="4 6" id="KW-0413">Isomerase</keyword>
<dbReference type="Pfam" id="PF01479">
    <property type="entry name" value="S4"/>
    <property type="match status" value="1"/>
</dbReference>
<dbReference type="Pfam" id="PF00849">
    <property type="entry name" value="PseudoU_synth_2"/>
    <property type="match status" value="1"/>
</dbReference>
<dbReference type="InterPro" id="IPR020103">
    <property type="entry name" value="PsdUridine_synth_cat_dom_sf"/>
</dbReference>
<evidence type="ECO:0000256" key="1">
    <source>
        <dbReference type="ARBA" id="ARBA00000073"/>
    </source>
</evidence>
<keyword evidence="10" id="KW-1185">Reference proteome</keyword>
<dbReference type="InterPro" id="IPR006145">
    <property type="entry name" value="PsdUridine_synth_RsuA/RluA"/>
</dbReference>
<sequence>MSTDDKTPDGAPGEGERIAKVLSRAGVASRRDAERLVLEGRVTVNGTQVTSPATNVTDKDRLAVDGQLVAAAEATRLWLYHKPAGLVTTERDEEGRETVFDSLPEDMPRVMSVGRLDLTSEGLLLLTNDGEIKRKLELPSTGWSRRYRVRIHGNPTPADLEPLRQGVTVEGIDYQPMEVAIDRQQGSNCWLTITLREGKNREIRNSMEHLGYTVNRLIRVSYGPFQLGDLPVGDVEEVRPKIVRDQLGLGKPEPVTRSRRKPEPSDMPVFDDEAEDRPARAPLATRRPEGATVRREMKPRLKAKGEAREDSRPPRKPGKPSMPGSFTRPRTWMRDGEEPPATRDERPRRDFGDKPRSGGYKSHDRGEGDRPRRAEGFRSHADGERPRRDEGDRPRRDFGDKPRRDFGDRPQRSEGDRGPRRSNDDRPPRRFDNDRSPRKFGDDRPPRREGDDRPPRRFDNDRPRPPREGGEDRPRSFKPRREDGDRAPRPFKPRFPREGGDDNRPARSFKPREGGDDRGPRPFKPRFPREGGEDRGPRREGEDRPARPFKPRGDDERRPPRDGDRPAKFSREGGGFAGRGGDRPEGGRPPRKGPPRDGGFKPRTGGFDKGRPAAGGRPGFKPRKG</sequence>
<comment type="caution">
    <text evidence="9">The sequence shown here is derived from an EMBL/GenBank/DDBJ whole genome shotgun (WGS) entry which is preliminary data.</text>
</comment>
<dbReference type="PANTHER" id="PTHR47683:SF3">
    <property type="entry name" value="RIBOSOMAL LARGE SUBUNIT PSEUDOURIDINE SYNTHASE B"/>
    <property type="match status" value="1"/>
</dbReference>
<evidence type="ECO:0000256" key="5">
    <source>
        <dbReference type="PROSITE-ProRule" id="PRU00182"/>
    </source>
</evidence>
<organism evidence="9 10">
    <name type="scientific">Rubellimicrobium roseum</name>
    <dbReference type="NCBI Taxonomy" id="687525"/>
    <lineage>
        <taxon>Bacteria</taxon>
        <taxon>Pseudomonadati</taxon>
        <taxon>Pseudomonadota</taxon>
        <taxon>Alphaproteobacteria</taxon>
        <taxon>Rhodobacterales</taxon>
        <taxon>Roseobacteraceae</taxon>
        <taxon>Rubellimicrobium</taxon>
    </lineage>
</organism>
<dbReference type="InterPro" id="IPR000748">
    <property type="entry name" value="PsdUridine_synth_RsuA/RluB/E/F"/>
</dbReference>
<dbReference type="EMBL" id="VDFV01000013">
    <property type="protein sequence ID" value="TNC71530.1"/>
    <property type="molecule type" value="Genomic_DNA"/>
</dbReference>
<dbReference type="GO" id="GO:0120159">
    <property type="term" value="F:rRNA pseudouridine synthase activity"/>
    <property type="evidence" value="ECO:0007669"/>
    <property type="project" value="UniProtKB-ARBA"/>
</dbReference>
<dbReference type="PANTHER" id="PTHR47683">
    <property type="entry name" value="PSEUDOURIDINE SYNTHASE FAMILY PROTEIN-RELATED"/>
    <property type="match status" value="1"/>
</dbReference>
<dbReference type="InterPro" id="IPR042092">
    <property type="entry name" value="PsdUridine_s_RsuA/RluB/E/F_cat"/>
</dbReference>
<dbReference type="SMART" id="SM00363">
    <property type="entry name" value="S4"/>
    <property type="match status" value="1"/>
</dbReference>
<dbReference type="PROSITE" id="PS01149">
    <property type="entry name" value="PSI_RSU"/>
    <property type="match status" value="1"/>
</dbReference>
<proteinExistence type="inferred from homology"/>
<dbReference type="InterPro" id="IPR050343">
    <property type="entry name" value="RsuA_PseudoU_synthase"/>
</dbReference>
<dbReference type="EC" id="5.4.99.-" evidence="6"/>
<dbReference type="InterPro" id="IPR036986">
    <property type="entry name" value="S4_RNA-bd_sf"/>
</dbReference>
<dbReference type="SUPFAM" id="SSF55120">
    <property type="entry name" value="Pseudouridine synthase"/>
    <property type="match status" value="1"/>
</dbReference>
<evidence type="ECO:0000256" key="7">
    <source>
        <dbReference type="SAM" id="MobiDB-lite"/>
    </source>
</evidence>
<evidence type="ECO:0000256" key="3">
    <source>
        <dbReference type="ARBA" id="ARBA00022884"/>
    </source>
</evidence>
<feature type="compositionally biased region" description="Basic and acidic residues" evidence="7">
    <location>
        <begin position="286"/>
        <end position="313"/>
    </location>
</feature>
<evidence type="ECO:0000313" key="9">
    <source>
        <dbReference type="EMBL" id="TNC71530.1"/>
    </source>
</evidence>
<dbReference type="OrthoDB" id="9807213at2"/>
<dbReference type="Gene3D" id="3.10.290.10">
    <property type="entry name" value="RNA-binding S4 domain"/>
    <property type="match status" value="1"/>
</dbReference>
<feature type="compositionally biased region" description="Basic and acidic residues" evidence="7">
    <location>
        <begin position="332"/>
        <end position="488"/>
    </location>
</feature>
<dbReference type="SUPFAM" id="SSF55174">
    <property type="entry name" value="Alpha-L RNA-binding motif"/>
    <property type="match status" value="1"/>
</dbReference>
<dbReference type="RefSeq" id="WP_139081794.1">
    <property type="nucleotide sequence ID" value="NZ_VDFV01000013.1"/>
</dbReference>
<gene>
    <name evidence="9" type="ORF">FHG71_11360</name>
</gene>
<feature type="domain" description="RNA-binding S4" evidence="8">
    <location>
        <begin position="16"/>
        <end position="73"/>
    </location>
</feature>
<protein>
    <recommendedName>
        <fullName evidence="6">Pseudouridine synthase</fullName>
        <ecNumber evidence="6">5.4.99.-</ecNumber>
    </recommendedName>
</protein>
<dbReference type="AlphaFoldDB" id="A0A5C4NCD1"/>
<dbReference type="CDD" id="cd00165">
    <property type="entry name" value="S4"/>
    <property type="match status" value="1"/>
</dbReference>
<evidence type="ECO:0000256" key="2">
    <source>
        <dbReference type="ARBA" id="ARBA00008348"/>
    </source>
</evidence>
<dbReference type="Proteomes" id="UP000305709">
    <property type="component" value="Unassembled WGS sequence"/>
</dbReference>
<evidence type="ECO:0000259" key="8">
    <source>
        <dbReference type="SMART" id="SM00363"/>
    </source>
</evidence>
<evidence type="ECO:0000256" key="4">
    <source>
        <dbReference type="ARBA" id="ARBA00023235"/>
    </source>
</evidence>
<evidence type="ECO:0000313" key="10">
    <source>
        <dbReference type="Proteomes" id="UP000305709"/>
    </source>
</evidence>
<feature type="compositionally biased region" description="Basic and acidic residues" evidence="7">
    <location>
        <begin position="495"/>
        <end position="520"/>
    </location>
</feature>
<evidence type="ECO:0000256" key="6">
    <source>
        <dbReference type="RuleBase" id="RU003887"/>
    </source>
</evidence>
<dbReference type="Gene3D" id="3.30.70.580">
    <property type="entry name" value="Pseudouridine synthase I, catalytic domain, N-terminal subdomain"/>
    <property type="match status" value="1"/>
</dbReference>
<keyword evidence="3 5" id="KW-0694">RNA-binding</keyword>
<reference evidence="9 10" key="1">
    <citation type="submission" date="2019-06" db="EMBL/GenBank/DDBJ databases">
        <authorList>
            <person name="Jiang L."/>
        </authorList>
    </citation>
    <scope>NUCLEOTIDE SEQUENCE [LARGE SCALE GENOMIC DNA]</scope>
    <source>
        <strain evidence="9 10">YIM 48858</strain>
    </source>
</reference>
<dbReference type="GO" id="GO:0000455">
    <property type="term" value="P:enzyme-directed rRNA pseudouridine synthesis"/>
    <property type="evidence" value="ECO:0007669"/>
    <property type="project" value="UniProtKB-ARBA"/>
</dbReference>
<feature type="compositionally biased region" description="Basic and acidic residues" evidence="7">
    <location>
        <begin position="580"/>
        <end position="611"/>
    </location>
</feature>
<dbReference type="InterPro" id="IPR002942">
    <property type="entry name" value="S4_RNA-bd"/>
</dbReference>
<dbReference type="GO" id="GO:0003723">
    <property type="term" value="F:RNA binding"/>
    <property type="evidence" value="ECO:0007669"/>
    <property type="project" value="UniProtKB-KW"/>
</dbReference>